<feature type="compositionally biased region" description="Basic and acidic residues" evidence="2">
    <location>
        <begin position="34"/>
        <end position="43"/>
    </location>
</feature>
<evidence type="ECO:0000256" key="1">
    <source>
        <dbReference type="PROSITE-ProRule" id="PRU00339"/>
    </source>
</evidence>
<keyword evidence="5" id="KW-1185">Reference proteome</keyword>
<feature type="repeat" description="TPR" evidence="1">
    <location>
        <begin position="124"/>
        <end position="157"/>
    </location>
</feature>
<dbReference type="SMART" id="SM00028">
    <property type="entry name" value="TPR"/>
    <property type="match status" value="3"/>
</dbReference>
<dbReference type="EMBL" id="BQKI01000001">
    <property type="protein sequence ID" value="GJM85242.1"/>
    <property type="molecule type" value="Genomic_DNA"/>
</dbReference>
<dbReference type="InterPro" id="IPR019734">
    <property type="entry name" value="TPR_rpt"/>
</dbReference>
<dbReference type="InterPro" id="IPR011990">
    <property type="entry name" value="TPR-like_helical_dom_sf"/>
</dbReference>
<organism evidence="3 5">
    <name type="scientific">Eleusine coracana subsp. coracana</name>
    <dbReference type="NCBI Taxonomy" id="191504"/>
    <lineage>
        <taxon>Eukaryota</taxon>
        <taxon>Viridiplantae</taxon>
        <taxon>Streptophyta</taxon>
        <taxon>Embryophyta</taxon>
        <taxon>Tracheophyta</taxon>
        <taxon>Spermatophyta</taxon>
        <taxon>Magnoliopsida</taxon>
        <taxon>Liliopsida</taxon>
        <taxon>Poales</taxon>
        <taxon>Poaceae</taxon>
        <taxon>PACMAD clade</taxon>
        <taxon>Chloridoideae</taxon>
        <taxon>Cynodonteae</taxon>
        <taxon>Eleusininae</taxon>
        <taxon>Eleusine</taxon>
    </lineage>
</organism>
<evidence type="ECO:0000313" key="3">
    <source>
        <dbReference type="EMBL" id="GJM85242.1"/>
    </source>
</evidence>
<gene>
    <name evidence="3" type="primary">ga00990</name>
    <name evidence="4" type="synonym">ga01677</name>
    <name evidence="3" type="ORF">PR202_ga00990</name>
    <name evidence="4" type="ORF">PR202_ga01677</name>
</gene>
<evidence type="ECO:0000313" key="4">
    <source>
        <dbReference type="EMBL" id="GJM85870.1"/>
    </source>
</evidence>
<reference evidence="3" key="1">
    <citation type="journal article" date="2018" name="DNA Res.">
        <title>Multiple hybrid de novo genome assembly of finger millet, an orphan allotetraploid crop.</title>
        <authorList>
            <person name="Hatakeyama M."/>
            <person name="Aluri S."/>
            <person name="Balachadran M.T."/>
            <person name="Sivarajan S.R."/>
            <person name="Patrignani A."/>
            <person name="Gruter S."/>
            <person name="Poveda L."/>
            <person name="Shimizu-Inatsugi R."/>
            <person name="Baeten J."/>
            <person name="Francoijs K.J."/>
            <person name="Nataraja K.N."/>
            <person name="Reddy Y.A.N."/>
            <person name="Phadnis S."/>
            <person name="Ravikumar R.L."/>
            <person name="Schlapbach R."/>
            <person name="Sreeman S.M."/>
            <person name="Shimizu K.K."/>
        </authorList>
    </citation>
    <scope>NUCLEOTIDE SEQUENCE</scope>
</reference>
<dbReference type="InterPro" id="IPR052658">
    <property type="entry name" value="TPR-containing"/>
</dbReference>
<dbReference type="SUPFAM" id="SSF48452">
    <property type="entry name" value="TPR-like"/>
    <property type="match status" value="1"/>
</dbReference>
<evidence type="ECO:0000256" key="2">
    <source>
        <dbReference type="SAM" id="MobiDB-lite"/>
    </source>
</evidence>
<dbReference type="EMBL" id="BQKI01000001">
    <property type="protein sequence ID" value="GJM85870.1"/>
    <property type="molecule type" value="Genomic_DNA"/>
</dbReference>
<evidence type="ECO:0000313" key="5">
    <source>
        <dbReference type="Proteomes" id="UP001054889"/>
    </source>
</evidence>
<dbReference type="PROSITE" id="PS50005">
    <property type="entry name" value="TPR"/>
    <property type="match status" value="2"/>
</dbReference>
<name>A0AAV5BII4_ELECO</name>
<comment type="caution">
    <text evidence="3">The sequence shown here is derived from an EMBL/GenBank/DDBJ whole genome shotgun (WGS) entry which is preliminary data.</text>
</comment>
<dbReference type="PANTHER" id="PTHR15544">
    <property type="entry name" value="OSMOSIS RESPONSIVE FACTOR"/>
    <property type="match status" value="1"/>
</dbReference>
<proteinExistence type="predicted"/>
<accession>A0AAV5BII4</accession>
<feature type="compositionally biased region" description="Basic and acidic residues" evidence="2">
    <location>
        <begin position="194"/>
        <end position="204"/>
    </location>
</feature>
<dbReference type="AlphaFoldDB" id="A0AAV5BII4"/>
<dbReference type="Gene3D" id="1.25.40.10">
    <property type="entry name" value="Tetratricopeptide repeat domain"/>
    <property type="match status" value="1"/>
</dbReference>
<dbReference type="PANTHER" id="PTHR15544:SF0">
    <property type="entry name" value="TETRATRICOPEPTIDE REPEAT PROTEIN 33"/>
    <property type="match status" value="1"/>
</dbReference>
<feature type="repeat" description="TPR" evidence="1">
    <location>
        <begin position="56"/>
        <end position="89"/>
    </location>
</feature>
<protein>
    <submittedName>
        <fullName evidence="3">Uncharacterized protein</fullName>
    </submittedName>
</protein>
<dbReference type="Pfam" id="PF13432">
    <property type="entry name" value="TPR_16"/>
    <property type="match status" value="1"/>
</dbReference>
<feature type="region of interest" description="Disordered" evidence="2">
    <location>
        <begin position="1"/>
        <end position="69"/>
    </location>
</feature>
<keyword evidence="1" id="KW-0802">TPR repeat</keyword>
<feature type="region of interest" description="Disordered" evidence="2">
    <location>
        <begin position="182"/>
        <end position="204"/>
    </location>
</feature>
<reference evidence="3" key="2">
    <citation type="submission" date="2021-12" db="EMBL/GenBank/DDBJ databases">
        <title>Resequencing data analysis of finger millet.</title>
        <authorList>
            <person name="Hatakeyama M."/>
            <person name="Aluri S."/>
            <person name="Balachadran M.T."/>
            <person name="Sivarajan S.R."/>
            <person name="Poveda L."/>
            <person name="Shimizu-Inatsugi R."/>
            <person name="Schlapbach R."/>
            <person name="Sreeman S.M."/>
            <person name="Shimizu K.K."/>
        </authorList>
    </citation>
    <scope>NUCLEOTIDE SEQUENCE</scope>
</reference>
<dbReference type="Proteomes" id="UP001054889">
    <property type="component" value="Unassembled WGS sequence"/>
</dbReference>
<sequence length="510" mass="57475">MKIAWGKNANPKKQPMLASAKPDLPFGVDSDSDEAGKEERAEKNPNSPGTEPADITGSLQRQGNKLAEEGKFHEALGKWETALTLTPDNTILHEQKAQVLLEVGDAWRALTSASRATKLDPLWPEAWVTLGRAQLNFGEPDSAILSFDKALALKPDYNDAKSDRETAARLVKKRGQLHSTGLSANKRRFTVGENSEKDADDVEKGEVAAVAKSAAKSGTDGENQRRPRVEISGPLEEEEMEEYFGQLWCVLKISPLARVGKKEKAVAWIRRELGKKARQNKPERAEDLERVYAERGVPETSFAEAVKRGEEGKTSQMMSFDNCAVFKVEEGSIGQEKIVENLKEMFDSSWPWTMREIEADKYMIRFPPYKNVANLMITDHTFFPLRKEGVMVSLRRWTGEVEPYAKLIETWVQVRGLTPKYCSFKTFRQAASILGKLVEVDWNNLLTSYFDMVRLKIKCRDPRRIPKARLLELADALYVINFRVEGITKAEDADTAPFDEDDEEDTLDDA</sequence>